<evidence type="ECO:0000313" key="2">
    <source>
        <dbReference type="EMBL" id="MCL7036489.1"/>
    </source>
</evidence>
<dbReference type="PANTHER" id="PTHR33137">
    <property type="entry name" value="MEDIATOR OF RNA POLYMERASE II TRANSCRIPTION SUBUNIT 15A-RELATED"/>
    <property type="match status" value="1"/>
</dbReference>
<reference evidence="2" key="1">
    <citation type="submission" date="2022-03" db="EMBL/GenBank/DDBJ databases">
        <title>A functionally conserved STORR gene fusion in Papaver species that diverged 16.8 million years ago.</title>
        <authorList>
            <person name="Catania T."/>
        </authorList>
    </citation>
    <scope>NUCLEOTIDE SEQUENCE</scope>
    <source>
        <strain evidence="2">S-191538</strain>
    </source>
</reference>
<feature type="compositionally biased region" description="Low complexity" evidence="1">
    <location>
        <begin position="392"/>
        <end position="401"/>
    </location>
</feature>
<evidence type="ECO:0000256" key="1">
    <source>
        <dbReference type="SAM" id="MobiDB-lite"/>
    </source>
</evidence>
<feature type="compositionally biased region" description="Polar residues" evidence="1">
    <location>
        <begin position="56"/>
        <end position="68"/>
    </location>
</feature>
<protein>
    <submittedName>
        <fullName evidence="2">Uncharacterized protein</fullName>
    </submittedName>
</protein>
<feature type="region of interest" description="Disordered" evidence="1">
    <location>
        <begin position="26"/>
        <end position="97"/>
    </location>
</feature>
<evidence type="ECO:0000313" key="3">
    <source>
        <dbReference type="Proteomes" id="UP001177140"/>
    </source>
</evidence>
<comment type="caution">
    <text evidence="2">The sequence shown here is derived from an EMBL/GenBank/DDBJ whole genome shotgun (WGS) entry which is preliminary data.</text>
</comment>
<feature type="region of interest" description="Disordered" evidence="1">
    <location>
        <begin position="363"/>
        <end position="457"/>
    </location>
</feature>
<keyword evidence="3" id="KW-1185">Reference proteome</keyword>
<dbReference type="InterPro" id="IPR044661">
    <property type="entry name" value="MED15a/b/c-like"/>
</dbReference>
<dbReference type="GO" id="GO:0031490">
    <property type="term" value="F:chromatin DNA binding"/>
    <property type="evidence" value="ECO:0007669"/>
    <property type="project" value="InterPro"/>
</dbReference>
<dbReference type="EMBL" id="JAJJMA010168505">
    <property type="protein sequence ID" value="MCL7036489.1"/>
    <property type="molecule type" value="Genomic_DNA"/>
</dbReference>
<accession>A0AA41SBP6</accession>
<gene>
    <name evidence="2" type="ORF">MKW94_006318</name>
</gene>
<dbReference type="Proteomes" id="UP001177140">
    <property type="component" value="Unassembled WGS sequence"/>
</dbReference>
<dbReference type="AlphaFoldDB" id="A0AA41SBP6"/>
<sequence>MCQQNDISRFHQQTLGLQGNVSGLKQQQQFGSQSVVSPMQTHQQTMHGMHQAKPVTHQQSQQASSVLLPSQGQQAQSSRQQHMTQVQQQKQMQQQLALENKPNSMQRGSVQHQNSHEWRRQLLQMQQGRLEPSSTSTDSMGLRGYPSGGGDAQDEVINKAKHMVETYLSPLNEIVHRLNMKLQQAKPEEIDNVKKYKAIGEKCQHLLRTPLINFRQWSLEKLIPYEKHIVQFINTFGKALKITNAGEQLSQSQMTQLKHQHNNQMMNNSQMQPRILRNPQSTTMHQNAAASMQQHGSMSLSNQVGIPQGHPSSMMNSLQHTPPLKLAQGNCLTSSQQGGALVGGPMQKSVMNAPQQAANLNTLSQNNMSPLPSNMIQHQQPKQQQSHNMTSQQHQRQLMHQQEQHILKNQQLQRQQKLQPAHSLPQQMPQHHTQMSELGETKARSNSISGTTFQQHLSPSQDAAMYNHRHIKTGSSHVSSPQLLQAGSPQISQNSSSLIDHQSMLTSVPKIGTPLQSVNSPSVCLSPSTPVASSPLQLKLEKQCSGLSSLSNAGNIGQSPLVSSSPQVAQSIAIGTPGISASPLLEDCINAESNQDGGTAPVIIPEKPALTPTERLLKAVESISSKALSASMDDIGLAVSMVDGFAASRPGEGSRYSIPEDLVATTGMHVKAMNFGLINDSSLKKKLKRCYSTESSLNAMPSDYTENDSSKKVNNFEVSEQLRSTATSGIKRSRVEMGRALQEEIGDINYRLINTVLDISNEDMNLMSATGEDVEGRIVNCKFSPIGNSAKMFPVLPIRFLVSGNYPYCSPILIDKLSADQSNEYGNLLTKATIKFNTSLRCMSEPISLKEMAKSWDSCANAVFLEYAQQNGGGSFSTRYGTWEKCVTAG</sequence>
<name>A0AA41SBP6_PAPNU</name>
<dbReference type="GO" id="GO:0003713">
    <property type="term" value="F:transcription coactivator activity"/>
    <property type="evidence" value="ECO:0007669"/>
    <property type="project" value="InterPro"/>
</dbReference>
<feature type="compositionally biased region" description="Polar residues" evidence="1">
    <location>
        <begin position="424"/>
        <end position="436"/>
    </location>
</feature>
<feature type="compositionally biased region" description="Low complexity" evidence="1">
    <location>
        <begin position="70"/>
        <end position="95"/>
    </location>
</feature>
<feature type="region of interest" description="Disordered" evidence="1">
    <location>
        <begin position="473"/>
        <end position="496"/>
    </location>
</feature>
<feature type="compositionally biased region" description="Low complexity" evidence="1">
    <location>
        <begin position="407"/>
        <end position="419"/>
    </location>
</feature>
<dbReference type="PANTHER" id="PTHR33137:SF4">
    <property type="entry name" value="MEDIATOR OF RNA POLYMERASE II TRANSCRIPTION SUBUNIT 15A-RELATED"/>
    <property type="match status" value="1"/>
</dbReference>
<feature type="compositionally biased region" description="Polar residues" evidence="1">
    <location>
        <begin position="444"/>
        <end position="457"/>
    </location>
</feature>
<feature type="compositionally biased region" description="Polar residues" evidence="1">
    <location>
        <begin position="363"/>
        <end position="376"/>
    </location>
</feature>
<proteinExistence type="predicted"/>
<feature type="compositionally biased region" description="Low complexity" evidence="1">
    <location>
        <begin position="26"/>
        <end position="51"/>
    </location>
</feature>
<organism evidence="2 3">
    <name type="scientific">Papaver nudicaule</name>
    <name type="common">Iceland poppy</name>
    <dbReference type="NCBI Taxonomy" id="74823"/>
    <lineage>
        <taxon>Eukaryota</taxon>
        <taxon>Viridiplantae</taxon>
        <taxon>Streptophyta</taxon>
        <taxon>Embryophyta</taxon>
        <taxon>Tracheophyta</taxon>
        <taxon>Spermatophyta</taxon>
        <taxon>Magnoliopsida</taxon>
        <taxon>Ranunculales</taxon>
        <taxon>Papaveraceae</taxon>
        <taxon>Papaveroideae</taxon>
        <taxon>Papaver</taxon>
    </lineage>
</organism>